<evidence type="ECO:0000256" key="2">
    <source>
        <dbReference type="SAM" id="Phobius"/>
    </source>
</evidence>
<keyword evidence="2" id="KW-0812">Transmembrane</keyword>
<keyword evidence="4" id="KW-1185">Reference proteome</keyword>
<sequence length="103" mass="11232">MTARSIDHNSGHGHDGKRLESGSDGGNKARAEKSGSLMRFARIAMRRKPALILLILSVCLILTVLYSWQLIRNGEVSGLVLVGANLCAFVIALVYLADDLLRR</sequence>
<feature type="transmembrane region" description="Helical" evidence="2">
    <location>
        <begin position="50"/>
        <end position="71"/>
    </location>
</feature>
<feature type="transmembrane region" description="Helical" evidence="2">
    <location>
        <begin position="77"/>
        <end position="97"/>
    </location>
</feature>
<gene>
    <name evidence="3" type="ORF">EOI86_15170</name>
</gene>
<dbReference type="RefSeq" id="WP_127766004.1">
    <property type="nucleotide sequence ID" value="NZ_SADE01000002.1"/>
</dbReference>
<protein>
    <submittedName>
        <fullName evidence="3">Uncharacterized protein</fullName>
    </submittedName>
</protein>
<proteinExistence type="predicted"/>
<dbReference type="EMBL" id="SADE01000002">
    <property type="protein sequence ID" value="RVU36528.1"/>
    <property type="molecule type" value="Genomic_DNA"/>
</dbReference>
<evidence type="ECO:0000256" key="1">
    <source>
        <dbReference type="SAM" id="MobiDB-lite"/>
    </source>
</evidence>
<dbReference type="AlphaFoldDB" id="A0A3S3UP31"/>
<reference evidence="4" key="1">
    <citation type="submission" date="2019-01" db="EMBL/GenBank/DDBJ databases">
        <title>Gri0909 isolated from a small marine red alga.</title>
        <authorList>
            <person name="Kim J."/>
            <person name="Jeong S.E."/>
            <person name="Jeon C.O."/>
        </authorList>
    </citation>
    <scope>NUCLEOTIDE SEQUENCE [LARGE SCALE GENOMIC DNA]</scope>
    <source>
        <strain evidence="4">Gri0909</strain>
    </source>
</reference>
<keyword evidence="2" id="KW-0472">Membrane</keyword>
<name>A0A3S3UP31_9PROT</name>
<feature type="region of interest" description="Disordered" evidence="1">
    <location>
        <begin position="1"/>
        <end position="32"/>
    </location>
</feature>
<organism evidence="3 4">
    <name type="scientific">Hwanghaeella grinnelliae</name>
    <dbReference type="NCBI Taxonomy" id="2500179"/>
    <lineage>
        <taxon>Bacteria</taxon>
        <taxon>Pseudomonadati</taxon>
        <taxon>Pseudomonadota</taxon>
        <taxon>Alphaproteobacteria</taxon>
        <taxon>Rhodospirillales</taxon>
        <taxon>Rhodospirillaceae</taxon>
        <taxon>Hwanghaeella</taxon>
    </lineage>
</organism>
<keyword evidence="2" id="KW-1133">Transmembrane helix</keyword>
<evidence type="ECO:0000313" key="4">
    <source>
        <dbReference type="Proteomes" id="UP000287447"/>
    </source>
</evidence>
<comment type="caution">
    <text evidence="3">The sequence shown here is derived from an EMBL/GenBank/DDBJ whole genome shotgun (WGS) entry which is preliminary data.</text>
</comment>
<dbReference type="Proteomes" id="UP000287447">
    <property type="component" value="Unassembled WGS sequence"/>
</dbReference>
<evidence type="ECO:0000313" key="3">
    <source>
        <dbReference type="EMBL" id="RVU36528.1"/>
    </source>
</evidence>
<accession>A0A3S3UP31</accession>